<sequence>MTLSDNLYPLLQGTATELNLYLSRMVMEKSSRSSLFRAMDLASLFAVGLLSSRVGLL</sequence>
<protein>
    <recommendedName>
        <fullName evidence="3">Transposase</fullName>
    </recommendedName>
</protein>
<proteinExistence type="predicted"/>
<organism evidence="1 2">
    <name type="scientific">Nitrospira defluvii</name>
    <dbReference type="NCBI Taxonomy" id="330214"/>
    <lineage>
        <taxon>Bacteria</taxon>
        <taxon>Pseudomonadati</taxon>
        <taxon>Nitrospirota</taxon>
        <taxon>Nitrospiria</taxon>
        <taxon>Nitrospirales</taxon>
        <taxon>Nitrospiraceae</taxon>
        <taxon>Nitrospira</taxon>
    </lineage>
</organism>
<evidence type="ECO:0008006" key="3">
    <source>
        <dbReference type="Google" id="ProtNLM"/>
    </source>
</evidence>
<name>A0ABM8QH07_9BACT</name>
<accession>A0ABM8QH07</accession>
<gene>
    <name evidence="1" type="ORF">NSPZN2_10490</name>
</gene>
<evidence type="ECO:0000313" key="2">
    <source>
        <dbReference type="Proteomes" id="UP000675880"/>
    </source>
</evidence>
<comment type="caution">
    <text evidence="1">The sequence shown here is derived from an EMBL/GenBank/DDBJ whole genome shotgun (WGS) entry which is preliminary data.</text>
</comment>
<reference evidence="1 2" key="1">
    <citation type="submission" date="2021-02" db="EMBL/GenBank/DDBJ databases">
        <authorList>
            <person name="Han P."/>
        </authorList>
    </citation>
    <scope>NUCLEOTIDE SEQUENCE [LARGE SCALE GENOMIC DNA]</scope>
    <source>
        <strain evidence="1">Candidatus Nitrospira sp. ZN2</strain>
    </source>
</reference>
<dbReference type="EMBL" id="CAJNBJ010000001">
    <property type="protein sequence ID" value="CAE6696667.1"/>
    <property type="molecule type" value="Genomic_DNA"/>
</dbReference>
<dbReference type="Proteomes" id="UP000675880">
    <property type="component" value="Unassembled WGS sequence"/>
</dbReference>
<keyword evidence="2" id="KW-1185">Reference proteome</keyword>
<evidence type="ECO:0000313" key="1">
    <source>
        <dbReference type="EMBL" id="CAE6696667.1"/>
    </source>
</evidence>